<proteinExistence type="predicted"/>
<feature type="transmembrane region" description="Helical" evidence="2">
    <location>
        <begin position="244"/>
        <end position="264"/>
    </location>
</feature>
<protein>
    <recommendedName>
        <fullName evidence="3">Neurotransmitter-gated ion-channel transmembrane domain-containing protein</fullName>
    </recommendedName>
</protein>
<sequence>MKRRPMFYLFHLLFPCVLLTAIGLMTFCLPPESGEKVSLAVTVLLAMTVFMMVIMDNIPPTSEVVPLLAQFVGATIVVLTLMTSANVLVMNAHFRGLRGHRPPAWLRKLCLDWLARIVCMRKVCKTYHNVQHDCNLPVNCHHRSRETEQQTPRNGSSKRPLTRKGSSVAPMVFTSSGHVGNTWSTDEGDSAGAPSTNPTDATLSMVVDLFKRLGKKKTNTVSGSDEEEQAIDEWQTVAMVMDHVMLVVFTVLVLIMYAALFGRVSS</sequence>
<dbReference type="Proteomes" id="UP001209878">
    <property type="component" value="Unassembled WGS sequence"/>
</dbReference>
<dbReference type="InterPro" id="IPR006201">
    <property type="entry name" value="Neur_channel"/>
</dbReference>
<dbReference type="InterPro" id="IPR036719">
    <property type="entry name" value="Neuro-gated_channel_TM_sf"/>
</dbReference>
<dbReference type="Pfam" id="PF02932">
    <property type="entry name" value="Neur_chan_memb"/>
    <property type="match status" value="1"/>
</dbReference>
<evidence type="ECO:0000313" key="5">
    <source>
        <dbReference type="Proteomes" id="UP001209878"/>
    </source>
</evidence>
<accession>A0AAD9K0S3</accession>
<dbReference type="GO" id="GO:0016020">
    <property type="term" value="C:membrane"/>
    <property type="evidence" value="ECO:0007669"/>
    <property type="project" value="InterPro"/>
</dbReference>
<evidence type="ECO:0000313" key="4">
    <source>
        <dbReference type="EMBL" id="KAK2161983.1"/>
    </source>
</evidence>
<dbReference type="AlphaFoldDB" id="A0AAD9K0S3"/>
<evidence type="ECO:0000259" key="3">
    <source>
        <dbReference type="Pfam" id="PF02932"/>
    </source>
</evidence>
<feature type="region of interest" description="Disordered" evidence="1">
    <location>
        <begin position="144"/>
        <end position="166"/>
    </location>
</feature>
<reference evidence="4" key="1">
    <citation type="journal article" date="2023" name="Mol. Biol. Evol.">
        <title>Third-Generation Sequencing Reveals the Adaptive Role of the Epigenome in Three Deep-Sea Polychaetes.</title>
        <authorList>
            <person name="Perez M."/>
            <person name="Aroh O."/>
            <person name="Sun Y."/>
            <person name="Lan Y."/>
            <person name="Juniper S.K."/>
            <person name="Young C.R."/>
            <person name="Angers B."/>
            <person name="Qian P.Y."/>
        </authorList>
    </citation>
    <scope>NUCLEOTIDE SEQUENCE</scope>
    <source>
        <strain evidence="4">R07B-5</strain>
    </source>
</reference>
<dbReference type="Gene3D" id="1.20.58.390">
    <property type="entry name" value="Neurotransmitter-gated ion-channel transmembrane domain"/>
    <property type="match status" value="2"/>
</dbReference>
<feature type="domain" description="Neurotransmitter-gated ion-channel transmembrane" evidence="3">
    <location>
        <begin position="13"/>
        <end position="258"/>
    </location>
</feature>
<dbReference type="GO" id="GO:0004888">
    <property type="term" value="F:transmembrane signaling receptor activity"/>
    <property type="evidence" value="ECO:0007669"/>
    <property type="project" value="InterPro"/>
</dbReference>
<keyword evidence="2" id="KW-0472">Membrane</keyword>
<evidence type="ECO:0000256" key="1">
    <source>
        <dbReference type="SAM" id="MobiDB-lite"/>
    </source>
</evidence>
<feature type="transmembrane region" description="Helical" evidence="2">
    <location>
        <begin position="6"/>
        <end position="30"/>
    </location>
</feature>
<dbReference type="EMBL" id="JAODUO010001550">
    <property type="protein sequence ID" value="KAK2161983.1"/>
    <property type="molecule type" value="Genomic_DNA"/>
</dbReference>
<feature type="transmembrane region" description="Helical" evidence="2">
    <location>
        <begin position="67"/>
        <end position="89"/>
    </location>
</feature>
<dbReference type="InterPro" id="IPR038050">
    <property type="entry name" value="Neuro_actylchol_rec"/>
</dbReference>
<dbReference type="PANTHER" id="PTHR18945">
    <property type="entry name" value="NEUROTRANSMITTER GATED ION CHANNEL"/>
    <property type="match status" value="1"/>
</dbReference>
<name>A0AAD9K0S3_RIDPI</name>
<dbReference type="SUPFAM" id="SSF90112">
    <property type="entry name" value="Neurotransmitter-gated ion-channel transmembrane pore"/>
    <property type="match status" value="1"/>
</dbReference>
<dbReference type="CDD" id="cd19051">
    <property type="entry name" value="LGIC_TM_cation"/>
    <property type="match status" value="1"/>
</dbReference>
<keyword evidence="2" id="KW-0812">Transmembrane</keyword>
<comment type="caution">
    <text evidence="4">The sequence shown here is derived from an EMBL/GenBank/DDBJ whole genome shotgun (WGS) entry which is preliminary data.</text>
</comment>
<dbReference type="FunFam" id="1.20.58.390:FF:000073">
    <property type="entry name" value="Neuronal acetylcholine receptor subunit alpha-9-II"/>
    <property type="match status" value="1"/>
</dbReference>
<feature type="compositionally biased region" description="Polar residues" evidence="1">
    <location>
        <begin position="149"/>
        <end position="159"/>
    </location>
</feature>
<organism evidence="4 5">
    <name type="scientific">Ridgeia piscesae</name>
    <name type="common">Tubeworm</name>
    <dbReference type="NCBI Taxonomy" id="27915"/>
    <lineage>
        <taxon>Eukaryota</taxon>
        <taxon>Metazoa</taxon>
        <taxon>Spiralia</taxon>
        <taxon>Lophotrochozoa</taxon>
        <taxon>Annelida</taxon>
        <taxon>Polychaeta</taxon>
        <taxon>Sedentaria</taxon>
        <taxon>Canalipalpata</taxon>
        <taxon>Sabellida</taxon>
        <taxon>Siboglinidae</taxon>
        <taxon>Ridgeia</taxon>
    </lineage>
</organism>
<evidence type="ECO:0000256" key="2">
    <source>
        <dbReference type="SAM" id="Phobius"/>
    </source>
</evidence>
<dbReference type="InterPro" id="IPR006029">
    <property type="entry name" value="Neurotrans-gated_channel_TM"/>
</dbReference>
<keyword evidence="5" id="KW-1185">Reference proteome</keyword>
<dbReference type="GO" id="GO:0005216">
    <property type="term" value="F:monoatomic ion channel activity"/>
    <property type="evidence" value="ECO:0007669"/>
    <property type="project" value="InterPro"/>
</dbReference>
<gene>
    <name evidence="4" type="ORF">NP493_1550g00021</name>
</gene>
<keyword evidence="2" id="KW-1133">Transmembrane helix</keyword>